<keyword evidence="2" id="KW-0540">Nuclease</keyword>
<protein>
    <submittedName>
        <fullName evidence="2">Uma2 family endonuclease</fullName>
    </submittedName>
</protein>
<keyword evidence="3" id="KW-1185">Reference proteome</keyword>
<dbReference type="Proteomes" id="UP001243009">
    <property type="component" value="Unassembled WGS sequence"/>
</dbReference>
<organism evidence="2 3">
    <name type="scientific">Paracraurococcus lichenis</name>
    <dbReference type="NCBI Taxonomy" id="3064888"/>
    <lineage>
        <taxon>Bacteria</taxon>
        <taxon>Pseudomonadati</taxon>
        <taxon>Pseudomonadota</taxon>
        <taxon>Alphaproteobacteria</taxon>
        <taxon>Acetobacterales</taxon>
        <taxon>Roseomonadaceae</taxon>
        <taxon>Paracraurococcus</taxon>
    </lineage>
</organism>
<dbReference type="InterPro" id="IPR012296">
    <property type="entry name" value="Nuclease_put_TT1808"/>
</dbReference>
<proteinExistence type="predicted"/>
<feature type="domain" description="Putative restriction endonuclease" evidence="1">
    <location>
        <begin position="24"/>
        <end position="192"/>
    </location>
</feature>
<sequence>MDGDRPSLLERVPEVRRHRLDVHEYYRMAEAGILTREDRVELIEGEIVDMVPIGSPHGGTVNALNYRLTRQVGDAATVSVQGPLRLSDVSEPQPDLMLLKPRPDFYRSGHPTAADVLLLVEVAQSSLAYDRKVKLPLYARHGVPEVWIVNLGEGVVEVHRTPKDETYQDATTAGRGDTLEPALLPGLRIAVAEVLG</sequence>
<dbReference type="EMBL" id="JAUTWS010000009">
    <property type="protein sequence ID" value="MDO9708968.1"/>
    <property type="molecule type" value="Genomic_DNA"/>
</dbReference>
<dbReference type="CDD" id="cd06260">
    <property type="entry name" value="DUF820-like"/>
    <property type="match status" value="1"/>
</dbReference>
<dbReference type="InterPro" id="IPR011335">
    <property type="entry name" value="Restrct_endonuc-II-like"/>
</dbReference>
<dbReference type="PANTHER" id="PTHR35400">
    <property type="entry name" value="SLR1083 PROTEIN"/>
    <property type="match status" value="1"/>
</dbReference>
<dbReference type="PANTHER" id="PTHR35400:SF1">
    <property type="entry name" value="SLR1083 PROTEIN"/>
    <property type="match status" value="1"/>
</dbReference>
<gene>
    <name evidence="2" type="ORF">Q7A36_11500</name>
</gene>
<evidence type="ECO:0000313" key="2">
    <source>
        <dbReference type="EMBL" id="MDO9708968.1"/>
    </source>
</evidence>
<dbReference type="InterPro" id="IPR008538">
    <property type="entry name" value="Uma2"/>
</dbReference>
<dbReference type="RefSeq" id="WP_305103834.1">
    <property type="nucleotide sequence ID" value="NZ_JAUTWS010000009.1"/>
</dbReference>
<keyword evidence="2" id="KW-0378">Hydrolase</keyword>
<dbReference type="Gene3D" id="3.90.1570.10">
    <property type="entry name" value="tt1808, chain A"/>
    <property type="match status" value="1"/>
</dbReference>
<evidence type="ECO:0000259" key="1">
    <source>
        <dbReference type="Pfam" id="PF05685"/>
    </source>
</evidence>
<dbReference type="Pfam" id="PF05685">
    <property type="entry name" value="Uma2"/>
    <property type="match status" value="1"/>
</dbReference>
<accession>A0ABT9DYI1</accession>
<name>A0ABT9DYI1_9PROT</name>
<dbReference type="GO" id="GO:0004519">
    <property type="term" value="F:endonuclease activity"/>
    <property type="evidence" value="ECO:0007669"/>
    <property type="project" value="UniProtKB-KW"/>
</dbReference>
<evidence type="ECO:0000313" key="3">
    <source>
        <dbReference type="Proteomes" id="UP001243009"/>
    </source>
</evidence>
<dbReference type="SUPFAM" id="SSF52980">
    <property type="entry name" value="Restriction endonuclease-like"/>
    <property type="match status" value="1"/>
</dbReference>
<reference evidence="2 3" key="1">
    <citation type="submission" date="2023-08" db="EMBL/GenBank/DDBJ databases">
        <title>The draft genome sequence of Paracraurococcus sp. LOR1-02.</title>
        <authorList>
            <person name="Kingkaew E."/>
            <person name="Tanasupawat S."/>
        </authorList>
    </citation>
    <scope>NUCLEOTIDE SEQUENCE [LARGE SCALE GENOMIC DNA]</scope>
    <source>
        <strain evidence="2 3">LOR1-02</strain>
    </source>
</reference>
<comment type="caution">
    <text evidence="2">The sequence shown here is derived from an EMBL/GenBank/DDBJ whole genome shotgun (WGS) entry which is preliminary data.</text>
</comment>
<keyword evidence="2" id="KW-0255">Endonuclease</keyword>